<reference evidence="1" key="1">
    <citation type="submission" date="2020-03" db="EMBL/GenBank/DDBJ databases">
        <title>The deep terrestrial virosphere.</title>
        <authorList>
            <person name="Holmfeldt K."/>
            <person name="Nilsson E."/>
            <person name="Simone D."/>
            <person name="Lopez-Fernandez M."/>
            <person name="Wu X."/>
            <person name="de Brujin I."/>
            <person name="Lundin D."/>
            <person name="Andersson A."/>
            <person name="Bertilsson S."/>
            <person name="Dopson M."/>
        </authorList>
    </citation>
    <scope>NUCLEOTIDE SEQUENCE</scope>
    <source>
        <strain evidence="1">MM171A01390</strain>
        <strain evidence="2">TM448B04332</strain>
    </source>
</reference>
<proteinExistence type="predicted"/>
<evidence type="ECO:0000313" key="1">
    <source>
        <dbReference type="EMBL" id="QJA99017.1"/>
    </source>
</evidence>
<protein>
    <submittedName>
        <fullName evidence="1">Uncharacterized protein</fullName>
    </submittedName>
</protein>
<dbReference type="EMBL" id="MT145070">
    <property type="protein sequence ID" value="QJI03234.1"/>
    <property type="molecule type" value="Genomic_DNA"/>
</dbReference>
<accession>A0A6M3LUJ9</accession>
<evidence type="ECO:0000313" key="2">
    <source>
        <dbReference type="EMBL" id="QJI03234.1"/>
    </source>
</evidence>
<dbReference type="EMBL" id="MT143623">
    <property type="protein sequence ID" value="QJA99017.1"/>
    <property type="molecule type" value="Genomic_DNA"/>
</dbReference>
<gene>
    <name evidence="1" type="ORF">MM171A01390_0002</name>
    <name evidence="2" type="ORF">TM448B04332_0003</name>
</gene>
<sequence>MGAEFDKETITIEKGQNVIDALNRALEKKGLADRMDSDYGLFILHDVTVISIEGDNVVCLIEYEYGG</sequence>
<organism evidence="1">
    <name type="scientific">viral metagenome</name>
    <dbReference type="NCBI Taxonomy" id="1070528"/>
    <lineage>
        <taxon>unclassified sequences</taxon>
        <taxon>metagenomes</taxon>
        <taxon>organismal metagenomes</taxon>
    </lineage>
</organism>
<name>A0A6M3LUJ9_9ZZZZ</name>
<dbReference type="AlphaFoldDB" id="A0A6M3LUJ9"/>